<comment type="catalytic activity">
    <reaction evidence="2">
        <text>2 GTP = 3',3'-c-di-GMP + 2 diphosphate</text>
        <dbReference type="Rhea" id="RHEA:24898"/>
        <dbReference type="ChEBI" id="CHEBI:33019"/>
        <dbReference type="ChEBI" id="CHEBI:37565"/>
        <dbReference type="ChEBI" id="CHEBI:58805"/>
        <dbReference type="EC" id="2.7.7.65"/>
    </reaction>
</comment>
<evidence type="ECO:0000259" key="4">
    <source>
        <dbReference type="PROSITE" id="PS50887"/>
    </source>
</evidence>
<dbReference type="Proteomes" id="UP000886101">
    <property type="component" value="Unassembled WGS sequence"/>
</dbReference>
<evidence type="ECO:0000313" key="5">
    <source>
        <dbReference type="EMBL" id="HHI96560.1"/>
    </source>
</evidence>
<feature type="transmembrane region" description="Helical" evidence="3">
    <location>
        <begin position="12"/>
        <end position="39"/>
    </location>
</feature>
<dbReference type="AlphaFoldDB" id="A0A7V5NYL3"/>
<feature type="domain" description="GGDEF" evidence="4">
    <location>
        <begin position="435"/>
        <end position="568"/>
    </location>
</feature>
<sequence length="576" mass="66464">MGYRSCKLIRFLLNLSLFWKVGFVIAICVAINTLIAFYFHAQLHKLKDHLERAPIYAYKSLAQEGLYLLERLEEASAEEKERIRNAIRKLAYIGLQGGIYEKGNQKIIQIVSSVKDPYLKDVLTRLVKANSYQEMQKEFQKILDWSLKEEEKLQKELGALSENASSFYLLIFGILILCLIWGGLAFFFMVKRPLDIITKKIDNLFIEGEHYCLEDPQYCEWKHEAEDEIGKLSEAVKNLLRNYTELAIFKHTIEEDQTVKDVYERLAQVFKEKLGIEAFALYEVSNSQNTMTVVHLSPPDLEVNHEKLFNANFCRAKRTGHVINSIIQPRICSLFLWKDEAEHYCVPFMSGGQCIGVAQIILPKTPENRRSKRIKEKLRIAERYIREAVPVIEAKRYAESLKDQTLKDPLTGLYNRRFLEEAIDNLIAGILRRKTVLGVLMADLDYFKSINDRYGHDIGDKILKETAKLLKKHVRASDLVVRFGGEEFLILLVDVKEGDSLKIAEKLRSIVEAQEFETPKGVIKRTISIGVSEFPVDAKGIWEAIKYADVALYKAKEGGRNKVVRFTRDMWSSKEY</sequence>
<evidence type="ECO:0000256" key="3">
    <source>
        <dbReference type="SAM" id="Phobius"/>
    </source>
</evidence>
<evidence type="ECO:0000256" key="1">
    <source>
        <dbReference type="ARBA" id="ARBA00012528"/>
    </source>
</evidence>
<keyword evidence="3" id="KW-0812">Transmembrane</keyword>
<dbReference type="PANTHER" id="PTHR45138">
    <property type="entry name" value="REGULATORY COMPONENTS OF SENSORY TRANSDUCTION SYSTEM"/>
    <property type="match status" value="1"/>
</dbReference>
<feature type="transmembrane region" description="Helical" evidence="3">
    <location>
        <begin position="167"/>
        <end position="190"/>
    </location>
</feature>
<gene>
    <name evidence="5" type="ORF">ENJ96_01765</name>
</gene>
<protein>
    <recommendedName>
        <fullName evidence="1">diguanylate cyclase</fullName>
        <ecNumber evidence="1">2.7.7.65</ecNumber>
    </recommendedName>
</protein>
<dbReference type="InterPro" id="IPR000160">
    <property type="entry name" value="GGDEF_dom"/>
</dbReference>
<keyword evidence="3" id="KW-0472">Membrane</keyword>
<reference evidence="5" key="1">
    <citation type="journal article" date="2020" name="mSystems">
        <title>Genome- and Community-Level Interaction Insights into Carbon Utilization and Element Cycling Functions of Hydrothermarchaeota in Hydrothermal Sediment.</title>
        <authorList>
            <person name="Zhou Z."/>
            <person name="Liu Y."/>
            <person name="Xu W."/>
            <person name="Pan J."/>
            <person name="Luo Z.H."/>
            <person name="Li M."/>
        </authorList>
    </citation>
    <scope>NUCLEOTIDE SEQUENCE [LARGE SCALE GENOMIC DNA]</scope>
    <source>
        <strain evidence="5">HyVt-533</strain>
    </source>
</reference>
<dbReference type="EMBL" id="DROK01000051">
    <property type="protein sequence ID" value="HHI96560.1"/>
    <property type="molecule type" value="Genomic_DNA"/>
</dbReference>
<dbReference type="PANTHER" id="PTHR45138:SF9">
    <property type="entry name" value="DIGUANYLATE CYCLASE DGCM-RELATED"/>
    <property type="match status" value="1"/>
</dbReference>
<dbReference type="FunFam" id="3.30.70.270:FF:000001">
    <property type="entry name" value="Diguanylate cyclase domain protein"/>
    <property type="match status" value="1"/>
</dbReference>
<organism evidence="5">
    <name type="scientific">Thermodesulfatator atlanticus</name>
    <dbReference type="NCBI Taxonomy" id="501497"/>
    <lineage>
        <taxon>Bacteria</taxon>
        <taxon>Pseudomonadati</taxon>
        <taxon>Thermodesulfobacteriota</taxon>
        <taxon>Thermodesulfobacteria</taxon>
        <taxon>Thermodesulfobacteriales</taxon>
        <taxon>Thermodesulfatatoraceae</taxon>
        <taxon>Thermodesulfatator</taxon>
    </lineage>
</organism>
<dbReference type="PROSITE" id="PS50887">
    <property type="entry name" value="GGDEF"/>
    <property type="match status" value="1"/>
</dbReference>
<dbReference type="Gene3D" id="3.30.70.270">
    <property type="match status" value="1"/>
</dbReference>
<name>A0A7V5NYL3_9BACT</name>
<dbReference type="CDD" id="cd01949">
    <property type="entry name" value="GGDEF"/>
    <property type="match status" value="1"/>
</dbReference>
<dbReference type="GO" id="GO:0052621">
    <property type="term" value="F:diguanylate cyclase activity"/>
    <property type="evidence" value="ECO:0007669"/>
    <property type="project" value="UniProtKB-EC"/>
</dbReference>
<dbReference type="Pfam" id="PF00990">
    <property type="entry name" value="GGDEF"/>
    <property type="match status" value="1"/>
</dbReference>
<dbReference type="InterPro" id="IPR029787">
    <property type="entry name" value="Nucleotide_cyclase"/>
</dbReference>
<dbReference type="SUPFAM" id="SSF55073">
    <property type="entry name" value="Nucleotide cyclase"/>
    <property type="match status" value="1"/>
</dbReference>
<accession>A0A7V5NYL3</accession>
<dbReference type="InterPro" id="IPR043128">
    <property type="entry name" value="Rev_trsase/Diguanyl_cyclase"/>
</dbReference>
<proteinExistence type="predicted"/>
<keyword evidence="3" id="KW-1133">Transmembrane helix</keyword>
<dbReference type="EC" id="2.7.7.65" evidence="1"/>
<dbReference type="NCBIfam" id="TIGR00254">
    <property type="entry name" value="GGDEF"/>
    <property type="match status" value="1"/>
</dbReference>
<comment type="caution">
    <text evidence="5">The sequence shown here is derived from an EMBL/GenBank/DDBJ whole genome shotgun (WGS) entry which is preliminary data.</text>
</comment>
<evidence type="ECO:0000256" key="2">
    <source>
        <dbReference type="ARBA" id="ARBA00034247"/>
    </source>
</evidence>
<dbReference type="InterPro" id="IPR050469">
    <property type="entry name" value="Diguanylate_Cyclase"/>
</dbReference>
<dbReference type="SMART" id="SM00267">
    <property type="entry name" value="GGDEF"/>
    <property type="match status" value="1"/>
</dbReference>